<dbReference type="AlphaFoldDB" id="A0A6A5XVJ4"/>
<reference evidence="2" key="1">
    <citation type="journal article" date="2020" name="Stud. Mycol.">
        <title>101 Dothideomycetes genomes: a test case for predicting lifestyles and emergence of pathogens.</title>
        <authorList>
            <person name="Haridas S."/>
            <person name="Albert R."/>
            <person name="Binder M."/>
            <person name="Bloem J."/>
            <person name="Labutti K."/>
            <person name="Salamov A."/>
            <person name="Andreopoulos B."/>
            <person name="Baker S."/>
            <person name="Barry K."/>
            <person name="Bills G."/>
            <person name="Bluhm B."/>
            <person name="Cannon C."/>
            <person name="Castanera R."/>
            <person name="Culley D."/>
            <person name="Daum C."/>
            <person name="Ezra D."/>
            <person name="Gonzalez J."/>
            <person name="Henrissat B."/>
            <person name="Kuo A."/>
            <person name="Liang C."/>
            <person name="Lipzen A."/>
            <person name="Lutzoni F."/>
            <person name="Magnuson J."/>
            <person name="Mondo S."/>
            <person name="Nolan M."/>
            <person name="Ohm R."/>
            <person name="Pangilinan J."/>
            <person name="Park H.-J."/>
            <person name="Ramirez L."/>
            <person name="Alfaro M."/>
            <person name="Sun H."/>
            <person name="Tritt A."/>
            <person name="Yoshinaga Y."/>
            <person name="Zwiers L.-H."/>
            <person name="Turgeon B."/>
            <person name="Goodwin S."/>
            <person name="Spatafora J."/>
            <person name="Crous P."/>
            <person name="Grigoriev I."/>
        </authorList>
    </citation>
    <scope>NUCLEOTIDE SEQUENCE</scope>
    <source>
        <strain evidence="2">CBS 175.79</strain>
    </source>
</reference>
<feature type="region of interest" description="Disordered" evidence="1">
    <location>
        <begin position="73"/>
        <end position="100"/>
    </location>
</feature>
<dbReference type="GeneID" id="54284760"/>
<feature type="compositionally biased region" description="Basic and acidic residues" evidence="1">
    <location>
        <begin position="73"/>
        <end position="95"/>
    </location>
</feature>
<dbReference type="RefSeq" id="XP_033385305.1">
    <property type="nucleotide sequence ID" value="XM_033527363.1"/>
</dbReference>
<dbReference type="Proteomes" id="UP000799778">
    <property type="component" value="Unassembled WGS sequence"/>
</dbReference>
<dbReference type="EMBL" id="ML978068">
    <property type="protein sequence ID" value="KAF2016966.1"/>
    <property type="molecule type" value="Genomic_DNA"/>
</dbReference>
<evidence type="ECO:0000313" key="2">
    <source>
        <dbReference type="EMBL" id="KAF2016966.1"/>
    </source>
</evidence>
<name>A0A6A5XVJ4_9PLEO</name>
<evidence type="ECO:0000313" key="3">
    <source>
        <dbReference type="Proteomes" id="UP000799778"/>
    </source>
</evidence>
<evidence type="ECO:0000256" key="1">
    <source>
        <dbReference type="SAM" id="MobiDB-lite"/>
    </source>
</evidence>
<keyword evidence="3" id="KW-1185">Reference proteome</keyword>
<sequence>MPYVIHAPGVEVPYILDDEDDRYLTYFRNWSWPVSDHHEAREPIVAELIAQGKKKHRRPLRDVWRAELVRRYREESKRVERDRKQRKREEKEKNKASTMQEFKEKCKKLVTFAEKEEVKEDKPGYRNGIYVNWMVDMQSVWVPETERELEASLESKAW</sequence>
<accession>A0A6A5XVJ4</accession>
<gene>
    <name evidence="2" type="ORF">BU24DRAFT_420004</name>
</gene>
<protein>
    <submittedName>
        <fullName evidence="2">Uncharacterized protein</fullName>
    </submittedName>
</protein>
<proteinExistence type="predicted"/>
<organism evidence="2 3">
    <name type="scientific">Aaosphaeria arxii CBS 175.79</name>
    <dbReference type="NCBI Taxonomy" id="1450172"/>
    <lineage>
        <taxon>Eukaryota</taxon>
        <taxon>Fungi</taxon>
        <taxon>Dikarya</taxon>
        <taxon>Ascomycota</taxon>
        <taxon>Pezizomycotina</taxon>
        <taxon>Dothideomycetes</taxon>
        <taxon>Pleosporomycetidae</taxon>
        <taxon>Pleosporales</taxon>
        <taxon>Pleosporales incertae sedis</taxon>
        <taxon>Aaosphaeria</taxon>
    </lineage>
</organism>